<evidence type="ECO:0000313" key="2">
    <source>
        <dbReference type="Proteomes" id="UP000054997"/>
    </source>
</evidence>
<keyword evidence="2" id="KW-1185">Reference proteome</keyword>
<dbReference type="AlphaFoldDB" id="A0A0W0VNS8"/>
<gene>
    <name evidence="1" type="ORF">Llon_0991</name>
</gene>
<evidence type="ECO:0000313" key="1">
    <source>
        <dbReference type="EMBL" id="KTD21826.1"/>
    </source>
</evidence>
<accession>A0A0W0VNS8</accession>
<proteinExistence type="predicted"/>
<dbReference type="PATRIC" id="fig|45068.5.peg.1074"/>
<comment type="caution">
    <text evidence="1">The sequence shown here is derived from an EMBL/GenBank/DDBJ whole genome shotgun (WGS) entry which is preliminary data.</text>
</comment>
<reference evidence="1 2" key="1">
    <citation type="submission" date="2015-11" db="EMBL/GenBank/DDBJ databases">
        <title>Genomic analysis of 38 Legionella species identifies large and diverse effector repertoires.</title>
        <authorList>
            <person name="Burstein D."/>
            <person name="Amaro F."/>
            <person name="Zusman T."/>
            <person name="Lifshitz Z."/>
            <person name="Cohen O."/>
            <person name="Gilbert J.A."/>
            <person name="Pupko T."/>
            <person name="Shuman H.A."/>
            <person name="Segal G."/>
        </authorList>
    </citation>
    <scope>NUCLEOTIDE SEQUENCE [LARGE SCALE GENOMIC DNA]</scope>
    <source>
        <strain evidence="1 2">ATCC 49505</strain>
    </source>
</reference>
<name>A0A0W0VNS8_9GAMM</name>
<sequence>MTLEHRTLSWFPPHANEKKGGKFTIRYTRLPTILSTEFVDKPESKRIKLLAMSLYSLGFFNILKKNLKNKHEGKKNIHNLQKGRYTTSR</sequence>
<dbReference type="Proteomes" id="UP000054997">
    <property type="component" value="Unassembled WGS sequence"/>
</dbReference>
<organism evidence="1 2">
    <name type="scientific">Legionella londiniensis</name>
    <dbReference type="NCBI Taxonomy" id="45068"/>
    <lineage>
        <taxon>Bacteria</taxon>
        <taxon>Pseudomonadati</taxon>
        <taxon>Pseudomonadota</taxon>
        <taxon>Gammaproteobacteria</taxon>
        <taxon>Legionellales</taxon>
        <taxon>Legionellaceae</taxon>
        <taxon>Legionella</taxon>
    </lineage>
</organism>
<protein>
    <submittedName>
        <fullName evidence="1">Uncharacterized protein</fullName>
    </submittedName>
</protein>
<dbReference type="EMBL" id="LNYK01000014">
    <property type="protein sequence ID" value="KTD21826.1"/>
    <property type="molecule type" value="Genomic_DNA"/>
</dbReference>
<dbReference type="RefSeq" id="WP_058528981.1">
    <property type="nucleotide sequence ID" value="NZ_CAAAHZ010000006.1"/>
</dbReference>